<proteinExistence type="predicted"/>
<evidence type="ECO:0000313" key="1">
    <source>
        <dbReference type="Proteomes" id="UP000887565"/>
    </source>
</evidence>
<protein>
    <submittedName>
        <fullName evidence="2">Uncharacterized protein</fullName>
    </submittedName>
</protein>
<evidence type="ECO:0000313" key="2">
    <source>
        <dbReference type="WBParaSite" id="nRc.2.0.1.t07032-RA"/>
    </source>
</evidence>
<reference evidence="2" key="1">
    <citation type="submission" date="2022-11" db="UniProtKB">
        <authorList>
            <consortium name="WormBaseParasite"/>
        </authorList>
    </citation>
    <scope>IDENTIFICATION</scope>
</reference>
<name>A0A915I0K9_ROMCU</name>
<dbReference type="AlphaFoldDB" id="A0A915I0K9"/>
<accession>A0A915I0K9</accession>
<keyword evidence="1" id="KW-1185">Reference proteome</keyword>
<dbReference type="WBParaSite" id="nRc.2.0.1.t07032-RA">
    <property type="protein sequence ID" value="nRc.2.0.1.t07032-RA"/>
    <property type="gene ID" value="nRc.2.0.1.g07032"/>
</dbReference>
<sequence length="98" mass="11417">MMGKNITTRNYLQREEKEDRTVGMPLSFLTKEFLGRDTSKWITVDVKYVDDMKQSVCYSKHAVRDMRARLPFPVPPILLGLCQHLKANLSRIMSTLKE</sequence>
<dbReference type="Proteomes" id="UP000887565">
    <property type="component" value="Unplaced"/>
</dbReference>
<organism evidence="1 2">
    <name type="scientific">Romanomermis culicivorax</name>
    <name type="common">Nematode worm</name>
    <dbReference type="NCBI Taxonomy" id="13658"/>
    <lineage>
        <taxon>Eukaryota</taxon>
        <taxon>Metazoa</taxon>
        <taxon>Ecdysozoa</taxon>
        <taxon>Nematoda</taxon>
        <taxon>Enoplea</taxon>
        <taxon>Dorylaimia</taxon>
        <taxon>Mermithida</taxon>
        <taxon>Mermithoidea</taxon>
        <taxon>Mermithidae</taxon>
        <taxon>Romanomermis</taxon>
    </lineage>
</organism>